<dbReference type="NCBIfam" id="TIGR01224">
    <property type="entry name" value="hutI"/>
    <property type="match status" value="1"/>
</dbReference>
<keyword evidence="4" id="KW-0479">Metal-binding</keyword>
<dbReference type="AlphaFoldDB" id="A4CGJ2"/>
<gene>
    <name evidence="12" type="ordered locus">RB2501_04110</name>
</gene>
<evidence type="ECO:0000256" key="5">
    <source>
        <dbReference type="ARBA" id="ARBA00022801"/>
    </source>
</evidence>
<dbReference type="PANTHER" id="PTHR42752:SF1">
    <property type="entry name" value="IMIDAZOLONEPROPIONASE-RELATED"/>
    <property type="match status" value="1"/>
</dbReference>
<evidence type="ECO:0000256" key="3">
    <source>
        <dbReference type="ARBA" id="ARBA00022490"/>
    </source>
</evidence>
<keyword evidence="8" id="KW-0408">Iron</keyword>
<dbReference type="Gene3D" id="3.20.20.140">
    <property type="entry name" value="Metal-dependent hydrolases"/>
    <property type="match status" value="1"/>
</dbReference>
<dbReference type="InterPro" id="IPR011059">
    <property type="entry name" value="Metal-dep_hydrolase_composite"/>
</dbReference>
<evidence type="ECO:0000313" key="13">
    <source>
        <dbReference type="Proteomes" id="UP000009049"/>
    </source>
</evidence>
<evidence type="ECO:0000256" key="4">
    <source>
        <dbReference type="ARBA" id="ARBA00022723"/>
    </source>
</evidence>
<feature type="region of interest" description="Disordered" evidence="10">
    <location>
        <begin position="1"/>
        <end position="35"/>
    </location>
</feature>
<accession>A4CGJ2</accession>
<comment type="pathway">
    <text evidence="1">Amino-acid degradation.</text>
</comment>
<evidence type="ECO:0000256" key="1">
    <source>
        <dbReference type="ARBA" id="ARBA00005023"/>
    </source>
</evidence>
<dbReference type="EMBL" id="CP001712">
    <property type="protein sequence ID" value="EAR16050.1"/>
    <property type="molecule type" value="Genomic_DNA"/>
</dbReference>
<dbReference type="HOGENOM" id="CLU_041647_0_1_10"/>
<dbReference type="InterPro" id="IPR005920">
    <property type="entry name" value="HutI"/>
</dbReference>
<proteinExistence type="predicted"/>
<dbReference type="EC" id="3.5.2.7" evidence="2 9"/>
<dbReference type="KEGG" id="rbi:RB2501_04110"/>
<dbReference type="InterPro" id="IPR032466">
    <property type="entry name" value="Metal_Hydrolase"/>
</dbReference>
<evidence type="ECO:0000256" key="8">
    <source>
        <dbReference type="ARBA" id="ARBA00023004"/>
    </source>
</evidence>
<dbReference type="Pfam" id="PF07969">
    <property type="entry name" value="Amidohydro_3"/>
    <property type="match status" value="1"/>
</dbReference>
<name>A4CGJ2_ROBBH</name>
<evidence type="ECO:0000256" key="9">
    <source>
        <dbReference type="NCBIfam" id="TIGR01224"/>
    </source>
</evidence>
<dbReference type="PANTHER" id="PTHR42752">
    <property type="entry name" value="IMIDAZOLONEPROPIONASE"/>
    <property type="match status" value="1"/>
</dbReference>
<dbReference type="SUPFAM" id="SSF51556">
    <property type="entry name" value="Metallo-dependent hydrolases"/>
    <property type="match status" value="1"/>
</dbReference>
<protein>
    <recommendedName>
        <fullName evidence="2 9">Imidazolonepropionase</fullName>
        <ecNumber evidence="2 9">3.5.2.7</ecNumber>
    </recommendedName>
</protein>
<feature type="compositionally biased region" description="Basic and acidic residues" evidence="10">
    <location>
        <begin position="1"/>
        <end position="10"/>
    </location>
</feature>
<evidence type="ECO:0000256" key="7">
    <source>
        <dbReference type="ARBA" id="ARBA00022833"/>
    </source>
</evidence>
<keyword evidence="7" id="KW-0862">Zinc</keyword>
<organism evidence="12 13">
    <name type="scientific">Robiginitalea biformata (strain ATCC BAA-864 / DSM 15991 / KCTC 12146 / HTCC2501)</name>
    <dbReference type="NCBI Taxonomy" id="313596"/>
    <lineage>
        <taxon>Bacteria</taxon>
        <taxon>Pseudomonadati</taxon>
        <taxon>Bacteroidota</taxon>
        <taxon>Flavobacteriia</taxon>
        <taxon>Flavobacteriales</taxon>
        <taxon>Flavobacteriaceae</taxon>
        <taxon>Robiginitalea</taxon>
    </lineage>
</organism>
<sequence>MEQNKMDRKTQSKANPETHAGPDAEGHGQGGQPVLHLVGPFAQLLPMSGLPLKGALPDTSLTVLERAGILMEGSRVRAIGPFDQMEQEARRMRATITRLPGNQVALPGLVDAHTHSCFAGSRARDYALRNSGRSYLEIAEAGGGIWDTVTATRKATPEQLRNLLRDRCRRFAADGITTLEVKSGYGLSVEEELKMLRVIAETAADVSQDIIPTCLAAHSMPRDFDGSAGEYLEQIAEELLPVLLKEGLARRVDAFVEQSAFSPDQILPYLETARRLGYDITIHADQFTTGGSEVAIRCGARSADHLEASGPAEIAALAKSDVVATALPGATLGLGCGYTPARALLDAGAALAIASDYNPGSAPMGDLLTQAALLGPAEKISHAEIFAGITFRAAAALGLDDRGALAPGMLADFVLFDTDHYNEILYHQGRLRPSAVWKSGRRIPDSNGKN</sequence>
<evidence type="ECO:0000256" key="2">
    <source>
        <dbReference type="ARBA" id="ARBA00012864"/>
    </source>
</evidence>
<dbReference type="GO" id="GO:0046872">
    <property type="term" value="F:metal ion binding"/>
    <property type="evidence" value="ECO:0007669"/>
    <property type="project" value="UniProtKB-KW"/>
</dbReference>
<keyword evidence="5" id="KW-0378">Hydrolase</keyword>
<dbReference type="GO" id="GO:0019556">
    <property type="term" value="P:L-histidine catabolic process to glutamate and formamide"/>
    <property type="evidence" value="ECO:0007669"/>
    <property type="project" value="UniProtKB-UniRule"/>
</dbReference>
<dbReference type="eggNOG" id="COG1228">
    <property type="taxonomic scope" value="Bacteria"/>
</dbReference>
<dbReference type="STRING" id="313596.RB2501_04110"/>
<keyword evidence="13" id="KW-1185">Reference proteome</keyword>
<evidence type="ECO:0000313" key="12">
    <source>
        <dbReference type="EMBL" id="EAR16050.1"/>
    </source>
</evidence>
<evidence type="ECO:0000256" key="6">
    <source>
        <dbReference type="ARBA" id="ARBA00022808"/>
    </source>
</evidence>
<evidence type="ECO:0000259" key="11">
    <source>
        <dbReference type="Pfam" id="PF07969"/>
    </source>
</evidence>
<feature type="domain" description="Amidohydrolase 3" evidence="11">
    <location>
        <begin position="150"/>
        <end position="441"/>
    </location>
</feature>
<dbReference type="SUPFAM" id="SSF51338">
    <property type="entry name" value="Composite domain of metallo-dependent hydrolases"/>
    <property type="match status" value="1"/>
</dbReference>
<dbReference type="Proteomes" id="UP000009049">
    <property type="component" value="Chromosome"/>
</dbReference>
<reference evidence="12 13" key="1">
    <citation type="journal article" date="2009" name="J. Bacteriol.">
        <title>Complete genome sequence of Robiginitalea biformata HTCC2501.</title>
        <authorList>
            <person name="Oh H.M."/>
            <person name="Giovannoni S.J."/>
            <person name="Lee K."/>
            <person name="Ferriera S."/>
            <person name="Johnson J."/>
            <person name="Cho J.C."/>
        </authorList>
    </citation>
    <scope>NUCLEOTIDE SEQUENCE [LARGE SCALE GENOMIC DNA]</scope>
    <source>
        <strain evidence="13">ATCC BAA-864 / HTCC2501 / KCTC 12146</strain>
    </source>
</reference>
<dbReference type="Gene3D" id="2.30.40.10">
    <property type="entry name" value="Urease, subunit C, domain 1"/>
    <property type="match status" value="1"/>
</dbReference>
<dbReference type="GO" id="GO:0050480">
    <property type="term" value="F:imidazolonepropionase activity"/>
    <property type="evidence" value="ECO:0007669"/>
    <property type="project" value="UniProtKB-UniRule"/>
</dbReference>
<dbReference type="GO" id="GO:0005737">
    <property type="term" value="C:cytoplasm"/>
    <property type="evidence" value="ECO:0007669"/>
    <property type="project" value="UniProtKB-UniRule"/>
</dbReference>
<dbReference type="InterPro" id="IPR013108">
    <property type="entry name" value="Amidohydro_3"/>
</dbReference>
<keyword evidence="6" id="KW-0369">Histidine metabolism</keyword>
<evidence type="ECO:0000256" key="10">
    <source>
        <dbReference type="SAM" id="MobiDB-lite"/>
    </source>
</evidence>
<keyword evidence="3" id="KW-0963">Cytoplasm</keyword>